<name>A0A0L0DNZ9_THETB</name>
<accession>A0A0L0DNZ9</accession>
<dbReference type="OMA" id="MSERINC"/>
<feature type="domain" description="UspA" evidence="2">
    <location>
        <begin position="5"/>
        <end position="157"/>
    </location>
</feature>
<feature type="region of interest" description="Disordered" evidence="1">
    <location>
        <begin position="263"/>
        <end position="287"/>
    </location>
</feature>
<dbReference type="PRINTS" id="PR01438">
    <property type="entry name" value="UNVRSLSTRESS"/>
</dbReference>
<dbReference type="RefSeq" id="XP_013754608.1">
    <property type="nucleotide sequence ID" value="XM_013899154.1"/>
</dbReference>
<dbReference type="Pfam" id="PF00582">
    <property type="entry name" value="Usp"/>
    <property type="match status" value="1"/>
</dbReference>
<evidence type="ECO:0000313" key="3">
    <source>
        <dbReference type="EMBL" id="KNC53133.1"/>
    </source>
</evidence>
<sequence length="316" mass="34139">MVRYLLAVDQSAFAENAFYAAVSMMIDSGSQDNELIIFSAAKRSQLGTYGAWGLGATAIAGVNTQALIETENERSLALARGIVASYLKRAHEAGIKARGLCGLCDHVGELICDVAESRDCAFIIIGRSGMGKVKRFFLGSVSDYVLKHAHAHVILIKGTPSPAIESEMSLDDVRALEEQARSEKIHDEEEQKKLDERSSFLRSALDLHITAMAEESERARRIKAEGGVEEHGGSSIRAAVVAAEEAERAERIAEDAAADAAERAASNSSLAFTKQAEEAERRRRLASDPPVSALGMAVNDYLLQVQLVNRGLQVPQ</sequence>
<dbReference type="STRING" id="461836.A0A0L0DNZ9"/>
<organism evidence="3 4">
    <name type="scientific">Thecamonas trahens ATCC 50062</name>
    <dbReference type="NCBI Taxonomy" id="461836"/>
    <lineage>
        <taxon>Eukaryota</taxon>
        <taxon>Apusozoa</taxon>
        <taxon>Apusomonadida</taxon>
        <taxon>Apusomonadidae</taxon>
        <taxon>Thecamonas</taxon>
    </lineage>
</organism>
<evidence type="ECO:0000259" key="2">
    <source>
        <dbReference type="Pfam" id="PF00582"/>
    </source>
</evidence>
<dbReference type="AlphaFoldDB" id="A0A0L0DNZ9"/>
<evidence type="ECO:0000256" key="1">
    <source>
        <dbReference type="SAM" id="MobiDB-lite"/>
    </source>
</evidence>
<dbReference type="PANTHER" id="PTHR31964">
    <property type="entry name" value="ADENINE NUCLEOTIDE ALPHA HYDROLASES-LIKE SUPERFAMILY PROTEIN"/>
    <property type="match status" value="1"/>
</dbReference>
<dbReference type="InterPro" id="IPR014729">
    <property type="entry name" value="Rossmann-like_a/b/a_fold"/>
</dbReference>
<keyword evidence="4" id="KW-1185">Reference proteome</keyword>
<proteinExistence type="predicted"/>
<reference evidence="3 4" key="1">
    <citation type="submission" date="2010-05" db="EMBL/GenBank/DDBJ databases">
        <title>The Genome Sequence of Thecamonas trahens ATCC 50062.</title>
        <authorList>
            <consortium name="The Broad Institute Genome Sequencing Platform"/>
            <person name="Russ C."/>
            <person name="Cuomo C."/>
            <person name="Shea T."/>
            <person name="Young S.K."/>
            <person name="Zeng Q."/>
            <person name="Koehrsen M."/>
            <person name="Haas B."/>
            <person name="Borodovsky M."/>
            <person name="Guigo R."/>
            <person name="Alvarado L."/>
            <person name="Berlin A."/>
            <person name="Bochicchio J."/>
            <person name="Borenstein D."/>
            <person name="Chapman S."/>
            <person name="Chen Z."/>
            <person name="Freedman E."/>
            <person name="Gellesch M."/>
            <person name="Goldberg J."/>
            <person name="Griggs A."/>
            <person name="Gujja S."/>
            <person name="Heilman E."/>
            <person name="Heiman D."/>
            <person name="Hepburn T."/>
            <person name="Howarth C."/>
            <person name="Jen D."/>
            <person name="Larson L."/>
            <person name="Mehta T."/>
            <person name="Park D."/>
            <person name="Pearson M."/>
            <person name="Roberts A."/>
            <person name="Saif S."/>
            <person name="Shenoy N."/>
            <person name="Sisk P."/>
            <person name="Stolte C."/>
            <person name="Sykes S."/>
            <person name="Thomson T."/>
            <person name="Walk T."/>
            <person name="White J."/>
            <person name="Yandava C."/>
            <person name="Burger G."/>
            <person name="Gray M.W."/>
            <person name="Holland P.W.H."/>
            <person name="King N."/>
            <person name="Lang F.B.F."/>
            <person name="Roger A.J."/>
            <person name="Ruiz-Trillo I."/>
            <person name="Lander E."/>
            <person name="Nusbaum C."/>
        </authorList>
    </citation>
    <scope>NUCLEOTIDE SEQUENCE [LARGE SCALE GENOMIC DNA]</scope>
    <source>
        <strain evidence="3 4">ATCC 50062</strain>
    </source>
</reference>
<evidence type="ECO:0000313" key="4">
    <source>
        <dbReference type="Proteomes" id="UP000054408"/>
    </source>
</evidence>
<dbReference type="Proteomes" id="UP000054408">
    <property type="component" value="Unassembled WGS sequence"/>
</dbReference>
<dbReference type="EMBL" id="GL349479">
    <property type="protein sequence ID" value="KNC53133.1"/>
    <property type="molecule type" value="Genomic_DNA"/>
</dbReference>
<dbReference type="SUPFAM" id="SSF52402">
    <property type="entry name" value="Adenine nucleotide alpha hydrolases-like"/>
    <property type="match status" value="1"/>
</dbReference>
<dbReference type="InterPro" id="IPR006015">
    <property type="entry name" value="Universal_stress_UspA"/>
</dbReference>
<gene>
    <name evidence="3" type="ORF">AMSG_09208</name>
</gene>
<dbReference type="GeneID" id="25567715"/>
<dbReference type="Gene3D" id="3.40.50.620">
    <property type="entry name" value="HUPs"/>
    <property type="match status" value="1"/>
</dbReference>
<dbReference type="PANTHER" id="PTHR31964:SF113">
    <property type="entry name" value="USPA DOMAIN-CONTAINING PROTEIN"/>
    <property type="match status" value="1"/>
</dbReference>
<dbReference type="InterPro" id="IPR006016">
    <property type="entry name" value="UspA"/>
</dbReference>
<dbReference type="CDD" id="cd23659">
    <property type="entry name" value="USP_At3g01520-like"/>
    <property type="match status" value="1"/>
</dbReference>
<dbReference type="OrthoDB" id="843225at2759"/>
<protein>
    <recommendedName>
        <fullName evidence="2">UspA domain-containing protein</fullName>
    </recommendedName>
</protein>